<dbReference type="Pfam" id="PF18803">
    <property type="entry name" value="CxC2"/>
    <property type="match status" value="1"/>
</dbReference>
<dbReference type="EMBL" id="JACAZH010000022">
    <property type="protein sequence ID" value="KAF7343817.1"/>
    <property type="molecule type" value="Genomic_DNA"/>
</dbReference>
<organism evidence="2 3">
    <name type="scientific">Mycena sanguinolenta</name>
    <dbReference type="NCBI Taxonomy" id="230812"/>
    <lineage>
        <taxon>Eukaryota</taxon>
        <taxon>Fungi</taxon>
        <taxon>Dikarya</taxon>
        <taxon>Basidiomycota</taxon>
        <taxon>Agaricomycotina</taxon>
        <taxon>Agaricomycetes</taxon>
        <taxon>Agaricomycetidae</taxon>
        <taxon>Agaricales</taxon>
        <taxon>Marasmiineae</taxon>
        <taxon>Mycenaceae</taxon>
        <taxon>Mycena</taxon>
    </lineage>
</organism>
<proteinExistence type="predicted"/>
<comment type="caution">
    <text evidence="2">The sequence shown here is derived from an EMBL/GenBank/DDBJ whole genome shotgun (WGS) entry which is preliminary data.</text>
</comment>
<evidence type="ECO:0000313" key="2">
    <source>
        <dbReference type="EMBL" id="KAF7343817.1"/>
    </source>
</evidence>
<keyword evidence="3" id="KW-1185">Reference proteome</keyword>
<dbReference type="InterPro" id="IPR041457">
    <property type="entry name" value="CxC2_KDZ-assoc"/>
</dbReference>
<dbReference type="AlphaFoldDB" id="A0A8H6XMK8"/>
<evidence type="ECO:0000313" key="3">
    <source>
        <dbReference type="Proteomes" id="UP000623467"/>
    </source>
</evidence>
<name>A0A8H6XMK8_9AGAR</name>
<dbReference type="Pfam" id="PF18758">
    <property type="entry name" value="KDZ"/>
    <property type="match status" value="1"/>
</dbReference>
<gene>
    <name evidence="2" type="ORF">MSAN_01962700</name>
</gene>
<accession>A0A8H6XMK8</accession>
<protein>
    <submittedName>
        <fullName evidence="2">CxC2 domain-containing protein</fullName>
    </submittedName>
</protein>
<feature type="domain" description="CxC2-like cysteine cluster KDZ transposase-associated" evidence="1">
    <location>
        <begin position="86"/>
        <end position="195"/>
    </location>
</feature>
<dbReference type="Proteomes" id="UP000623467">
    <property type="component" value="Unassembled WGS sequence"/>
</dbReference>
<sequence length="701" mass="79790">MRRDGTGHNGLSENAFCPACHTRVPEFRCRDCFGDVLYCRSCIVQKHGENPLHRIEKWHCVVREDRENPSFRNEKWHSGFFVRTSLATLGLRVQLGHRPHERCAAPEPARTGFVTLHTNGIHEVLVDFCGCERAQDAGSPEIQLLRAGWFPATHERPQTCATITVLERFHQDTLQSKMTMYDFYGVLEKLTDNTGIKPPDRYHEWIRMCREFRHLMLLKRGGRAVAYTASGVEGTQQGELAIQCPACPRPDVNLPTGWENASPEDRFLYTLFLALDACFRLKRRLVSSELKDPDLGSGWAYMVETQRYREYLRGVTSQKGDEYLQWAGHTGPREYKISRAAIARLAWLWACAHVMSLSSQMGSGIYQKGERFSNTDYVLASILRLKDPRLLKYLTYDIACIWVKLLPHMRLVIVLALVRFAIPKMHIHSHTLLCQLLYSLNILLGSAQLDAEGIERAWAGIGSVTASTRDMGPGARHDVLDCQWSHWNWQKLWHCSDAIWTEQRKSSENKWKPWKSSLRSKRIVCPTGGVRWWSSSTTPNNHKNPYEIEVQGLTEAQVRLQFTKEEADEAARGVPAVHDVSARFLALRRRVRLQAELKKAGTTGMQIDLAAMRTKLNRGIARFRKIQQAYMPVAVQLLGEMDLPPTTLAEDVPLLLPSALTEAQRTRCAGGLEHVEALMRDAQCRTAPLDSETSYTSNRDS</sequence>
<reference evidence="2" key="1">
    <citation type="submission" date="2020-05" db="EMBL/GenBank/DDBJ databases">
        <title>Mycena genomes resolve the evolution of fungal bioluminescence.</title>
        <authorList>
            <person name="Tsai I.J."/>
        </authorList>
    </citation>
    <scope>NUCLEOTIDE SEQUENCE</scope>
    <source>
        <strain evidence="2">160909Yilan</strain>
    </source>
</reference>
<dbReference type="InterPro" id="IPR040521">
    <property type="entry name" value="KDZ"/>
</dbReference>
<evidence type="ECO:0000259" key="1">
    <source>
        <dbReference type="Pfam" id="PF18803"/>
    </source>
</evidence>
<dbReference type="OrthoDB" id="2682806at2759"/>
<dbReference type="PANTHER" id="PTHR33096">
    <property type="entry name" value="CXC2 DOMAIN-CONTAINING PROTEIN"/>
    <property type="match status" value="1"/>
</dbReference>
<dbReference type="PANTHER" id="PTHR33096:SF1">
    <property type="entry name" value="CXC1-LIKE CYSTEINE CLUSTER ASSOCIATED WITH KDZ TRANSPOSASES DOMAIN-CONTAINING PROTEIN"/>
    <property type="match status" value="1"/>
</dbReference>